<dbReference type="Proteomes" id="UP000670947">
    <property type="component" value="Unassembled WGS sequence"/>
</dbReference>
<evidence type="ECO:0000313" key="1">
    <source>
        <dbReference type="EMBL" id="MBO7748288.1"/>
    </source>
</evidence>
<accession>A0ABS3WJ66</accession>
<proteinExistence type="predicted"/>
<sequence>MMNTIATLIVLAVAGALVAAMILVVRLAADDSGRASELRQFVEALFGGAAGRQDAAKDEEAEAAARQLAAQREPFSEPCPACGAATTHRDAECPGCGLRLL</sequence>
<name>A0ABS3WJ66_9BACL</name>
<protein>
    <recommendedName>
        <fullName evidence="3">Zinc ribbon domain-containing protein</fullName>
    </recommendedName>
</protein>
<evidence type="ECO:0008006" key="3">
    <source>
        <dbReference type="Google" id="ProtNLM"/>
    </source>
</evidence>
<dbReference type="EMBL" id="JAGGDJ010000052">
    <property type="protein sequence ID" value="MBO7748288.1"/>
    <property type="molecule type" value="Genomic_DNA"/>
</dbReference>
<comment type="caution">
    <text evidence="1">The sequence shown here is derived from an EMBL/GenBank/DDBJ whole genome shotgun (WGS) entry which is preliminary data.</text>
</comment>
<keyword evidence="2" id="KW-1185">Reference proteome</keyword>
<organism evidence="1 2">
    <name type="scientific">Paenibacillus artemisiicola</name>
    <dbReference type="NCBI Taxonomy" id="1172618"/>
    <lineage>
        <taxon>Bacteria</taxon>
        <taxon>Bacillati</taxon>
        <taxon>Bacillota</taxon>
        <taxon>Bacilli</taxon>
        <taxon>Bacillales</taxon>
        <taxon>Paenibacillaceae</taxon>
        <taxon>Paenibacillus</taxon>
    </lineage>
</organism>
<evidence type="ECO:0000313" key="2">
    <source>
        <dbReference type="Proteomes" id="UP000670947"/>
    </source>
</evidence>
<reference evidence="1 2" key="1">
    <citation type="submission" date="2021-03" db="EMBL/GenBank/DDBJ databases">
        <title>Paenibacillus artemisicola MWE-103 whole genome sequence.</title>
        <authorList>
            <person name="Ham Y.J."/>
        </authorList>
    </citation>
    <scope>NUCLEOTIDE SEQUENCE [LARGE SCALE GENOMIC DNA]</scope>
    <source>
        <strain evidence="1 2">MWE-103</strain>
    </source>
</reference>
<dbReference type="RefSeq" id="WP_208850862.1">
    <property type="nucleotide sequence ID" value="NZ_JAGGDJ010000052.1"/>
</dbReference>
<gene>
    <name evidence="1" type="ORF">I8J29_29300</name>
</gene>